<evidence type="ECO:0000313" key="2">
    <source>
        <dbReference type="Proteomes" id="UP000309133"/>
    </source>
</evidence>
<sequence length="70" mass="7979">MVHISKWWLKLDEATRDYLREHICEELPADIRANVLLAGGPDFGPEGFWPFSDDDGPAVFITPKKPQPPF</sequence>
<dbReference type="Proteomes" id="UP000309133">
    <property type="component" value="Unassembled WGS sequence"/>
</dbReference>
<organism evidence="1 2">
    <name type="scientific">Naasia lichenicola</name>
    <dbReference type="NCBI Taxonomy" id="2565933"/>
    <lineage>
        <taxon>Bacteria</taxon>
        <taxon>Bacillati</taxon>
        <taxon>Actinomycetota</taxon>
        <taxon>Actinomycetes</taxon>
        <taxon>Micrococcales</taxon>
        <taxon>Microbacteriaceae</taxon>
        <taxon>Naasia</taxon>
    </lineage>
</organism>
<dbReference type="AlphaFoldDB" id="A0A4S4FRH8"/>
<accession>A0A4S4FRH8</accession>
<dbReference type="EMBL" id="SSSM01000001">
    <property type="protein sequence ID" value="THG33260.1"/>
    <property type="molecule type" value="Genomic_DNA"/>
</dbReference>
<evidence type="ECO:0000313" key="1">
    <source>
        <dbReference type="EMBL" id="THG33260.1"/>
    </source>
</evidence>
<proteinExistence type="predicted"/>
<protein>
    <submittedName>
        <fullName evidence="1">Uncharacterized protein</fullName>
    </submittedName>
</protein>
<comment type="caution">
    <text evidence="1">The sequence shown here is derived from an EMBL/GenBank/DDBJ whole genome shotgun (WGS) entry which is preliminary data.</text>
</comment>
<name>A0A4S4FRH8_9MICO</name>
<gene>
    <name evidence="1" type="ORF">E6C64_02600</name>
</gene>
<dbReference type="OrthoDB" id="4467712at2"/>
<dbReference type="RefSeq" id="WP_136426041.1">
    <property type="nucleotide sequence ID" value="NZ_SSSM01000001.1"/>
</dbReference>
<keyword evidence="2" id="KW-1185">Reference proteome</keyword>
<reference evidence="1 2" key="1">
    <citation type="submission" date="2019-04" db="EMBL/GenBank/DDBJ databases">
        <authorList>
            <person name="Jiang L."/>
        </authorList>
    </citation>
    <scope>NUCLEOTIDE SEQUENCE [LARGE SCALE GENOMIC DNA]</scope>
    <source>
        <strain evidence="1 2">YIM 131853</strain>
    </source>
</reference>